<organism evidence="1">
    <name type="scientific">bioreactor metagenome</name>
    <dbReference type="NCBI Taxonomy" id="1076179"/>
    <lineage>
        <taxon>unclassified sequences</taxon>
        <taxon>metagenomes</taxon>
        <taxon>ecological metagenomes</taxon>
    </lineage>
</organism>
<reference evidence="1" key="1">
    <citation type="submission" date="2019-08" db="EMBL/GenBank/DDBJ databases">
        <authorList>
            <person name="Kucharzyk K."/>
            <person name="Murdoch R.W."/>
            <person name="Higgins S."/>
            <person name="Loffler F."/>
        </authorList>
    </citation>
    <scope>NUCLEOTIDE SEQUENCE</scope>
</reference>
<proteinExistence type="predicted"/>
<accession>A0A645IJF0</accession>
<comment type="caution">
    <text evidence="1">The sequence shown here is derived from an EMBL/GenBank/DDBJ whole genome shotgun (WGS) entry which is preliminary data.</text>
</comment>
<dbReference type="EMBL" id="VSSQ01116498">
    <property type="protein sequence ID" value="MPN51411.1"/>
    <property type="molecule type" value="Genomic_DNA"/>
</dbReference>
<gene>
    <name evidence="1" type="ORF">SDC9_199056</name>
</gene>
<dbReference type="AlphaFoldDB" id="A0A645IJF0"/>
<name>A0A645IJF0_9ZZZZ</name>
<evidence type="ECO:0000313" key="1">
    <source>
        <dbReference type="EMBL" id="MPN51411.1"/>
    </source>
</evidence>
<protein>
    <submittedName>
        <fullName evidence="1">Uncharacterized protein</fullName>
    </submittedName>
</protein>
<sequence length="82" mass="8583">MLAGVLSQKAEIVHQVLVTSYKSFTQFGILGGYPHGAGVEMAFAHHHAAQYNEGAGGKTVLFGTEHGGDHDVAACFQLTVGL</sequence>